<name>A0ABU4JJ77_9FLAO</name>
<protein>
    <submittedName>
        <fullName evidence="3">DUF262 domain-containing HNH endonuclease family protein</fullName>
    </submittedName>
</protein>
<sequence>MKFDSIDTFLNYGIFVIPEYQRGYSWGNEQLTDFVNDLSDVEYIKEHYVGTVTLIKSGSELIGISDKNKYDIVDGQQRITSIHIFLISLYYKIFEIDKAKADDEIIKQVIYKGKPLLRLNNKNDQEFFNYLLNENNINNLKQNKDRAATKSQKNLLNARLFFDNYFNKSSIKSIINVRRNLLSKFKLNVFELEEESEVGLIFETMNDRGLPLSDIDKIKNYLIYLSHKLNDKSLAKEINKKFGEIFTELMQIDNGGSVRIENQFLKDSYIIYKGETRNINDIHQRVKDMISQREVLKIGSLFDNNKPLMNKKLDEIEQFSKFLHRCSSNYAMLLNRNFENEEINCALLRLDILGKTETFLPLFLSILSHRGFKKDFLIPICEILEIFSLKIYVFGNRKSNTGNSVINDFAHRIFVNKLNFTDLKKELRLLVTKNSNTTEIRNSIINNNAYKVLSDNTVKLLLYDYETYLQKDLKFKYNIGSLNEFFANKKISIEHILPQKLQPGFTEAPNSQSFGNLVLTFDNSVLNNKSFLQKKNIYQKSNLESERQLFYYEDWNEKTIRERGKKISKFIFERWSI</sequence>
<evidence type="ECO:0000259" key="1">
    <source>
        <dbReference type="Pfam" id="PF03235"/>
    </source>
</evidence>
<dbReference type="Pfam" id="PF03235">
    <property type="entry name" value="GmrSD_N"/>
    <property type="match status" value="1"/>
</dbReference>
<organism evidence="3 4">
    <name type="scientific">Epilithonimonas ginsengisoli</name>
    <dbReference type="NCBI Taxonomy" id="1245592"/>
    <lineage>
        <taxon>Bacteria</taxon>
        <taxon>Pseudomonadati</taxon>
        <taxon>Bacteroidota</taxon>
        <taxon>Flavobacteriia</taxon>
        <taxon>Flavobacteriales</taxon>
        <taxon>Weeksellaceae</taxon>
        <taxon>Chryseobacterium group</taxon>
        <taxon>Epilithonimonas</taxon>
    </lineage>
</organism>
<proteinExistence type="predicted"/>
<evidence type="ECO:0000313" key="3">
    <source>
        <dbReference type="EMBL" id="MDW8549701.1"/>
    </source>
</evidence>
<comment type="caution">
    <text evidence="3">The sequence shown here is derived from an EMBL/GenBank/DDBJ whole genome shotgun (WGS) entry which is preliminary data.</text>
</comment>
<evidence type="ECO:0000259" key="2">
    <source>
        <dbReference type="Pfam" id="PF07510"/>
    </source>
</evidence>
<keyword evidence="3" id="KW-0378">Hydrolase</keyword>
<dbReference type="Proteomes" id="UP001204439">
    <property type="component" value="Unassembled WGS sequence"/>
</dbReference>
<reference evidence="3 4" key="1">
    <citation type="submission" date="2023-11" db="EMBL/GenBank/DDBJ databases">
        <title>First isolation, identification, and characterization of non-pathogenic Epilithonimonas ginsengisoli isolated from diseased farmed rainbow trout (Oncorhynchus mykiss) in Chile.</title>
        <authorList>
            <person name="Miranda C.D."/>
            <person name="Irgang R."/>
            <person name="Concha C."/>
            <person name="Rojas R."/>
            <person name="Avendano R."/>
        </authorList>
    </citation>
    <scope>NUCLEOTIDE SEQUENCE [LARGE SCALE GENOMIC DNA]</scope>
    <source>
        <strain evidence="3 4">FP99</strain>
    </source>
</reference>
<keyword evidence="3" id="KW-0255">Endonuclease</keyword>
<dbReference type="RefSeq" id="WP_063970096.1">
    <property type="nucleotide sequence ID" value="NZ_JAMXLT020000021.1"/>
</dbReference>
<dbReference type="Pfam" id="PF07510">
    <property type="entry name" value="GmrSD_C"/>
    <property type="match status" value="1"/>
</dbReference>
<dbReference type="PANTHER" id="PTHR35149">
    <property type="entry name" value="SLL5132 PROTEIN"/>
    <property type="match status" value="1"/>
</dbReference>
<accession>A0ABU4JJ77</accession>
<dbReference type="GO" id="GO:0004519">
    <property type="term" value="F:endonuclease activity"/>
    <property type="evidence" value="ECO:0007669"/>
    <property type="project" value="UniProtKB-KW"/>
</dbReference>
<dbReference type="InterPro" id="IPR004919">
    <property type="entry name" value="GmrSD_N"/>
</dbReference>
<gene>
    <name evidence="3" type="ORF">NG800_012325</name>
</gene>
<dbReference type="EMBL" id="JAMXLT020000021">
    <property type="protein sequence ID" value="MDW8549701.1"/>
    <property type="molecule type" value="Genomic_DNA"/>
</dbReference>
<feature type="domain" description="GmrSD restriction endonucleases N-terminal" evidence="1">
    <location>
        <begin position="11"/>
        <end position="222"/>
    </location>
</feature>
<dbReference type="InterPro" id="IPR011089">
    <property type="entry name" value="GmrSD_C"/>
</dbReference>
<keyword evidence="3" id="KW-0540">Nuclease</keyword>
<feature type="domain" description="GmrSD restriction endonucleases C-terminal" evidence="2">
    <location>
        <begin position="439"/>
        <end position="569"/>
    </location>
</feature>
<dbReference type="PANTHER" id="PTHR35149:SF1">
    <property type="entry name" value="DUF5655 DOMAIN-CONTAINING PROTEIN"/>
    <property type="match status" value="1"/>
</dbReference>
<keyword evidence="4" id="KW-1185">Reference proteome</keyword>
<evidence type="ECO:0000313" key="4">
    <source>
        <dbReference type="Proteomes" id="UP001204439"/>
    </source>
</evidence>